<dbReference type="AlphaFoldDB" id="A0A2N1NQH7"/>
<comment type="caution">
    <text evidence="1">The sequence shown here is derived from an EMBL/GenBank/DDBJ whole genome shotgun (WGS) entry which is preliminary data.</text>
</comment>
<sequence length="107" mass="12571">IRENLKFFFASLNPPKITEDYLTRSFSGISPIIHDKVYTPEDIPPPSLQNNLSIEEKIARNWHKDMTWRKILVRIEGEAHMTVIVRRKWINAAGTRVIEHLLDNHEL</sequence>
<dbReference type="VEuPathDB" id="FungiDB:RhiirFUN_009841"/>
<feature type="non-terminal residue" evidence="1">
    <location>
        <position position="1"/>
    </location>
</feature>
<dbReference type="VEuPathDB" id="FungiDB:RhiirA1_532672"/>
<evidence type="ECO:0000313" key="2">
    <source>
        <dbReference type="Proteomes" id="UP000233469"/>
    </source>
</evidence>
<reference evidence="1 2" key="2">
    <citation type="submission" date="2017-10" db="EMBL/GenBank/DDBJ databases">
        <title>Extensive intraspecific genome diversity in a model arbuscular mycorrhizal fungus.</title>
        <authorList>
            <person name="Chen E.C.H."/>
            <person name="Morin E."/>
            <person name="Baudet D."/>
            <person name="Noel J."/>
            <person name="Ndikumana S."/>
            <person name="Charron P."/>
            <person name="St-Onge C."/>
            <person name="Giorgi J."/>
            <person name="Grigoriev I.V."/>
            <person name="Roux C."/>
            <person name="Martin F.M."/>
            <person name="Corradi N."/>
        </authorList>
    </citation>
    <scope>NUCLEOTIDE SEQUENCE [LARGE SCALE GENOMIC DNA]</scope>
    <source>
        <strain evidence="1 2">C2</strain>
    </source>
</reference>
<gene>
    <name evidence="1" type="ORF">RhiirC2_734999</name>
</gene>
<evidence type="ECO:0000313" key="1">
    <source>
        <dbReference type="EMBL" id="PKK76128.1"/>
    </source>
</evidence>
<dbReference type="Proteomes" id="UP000233469">
    <property type="component" value="Unassembled WGS sequence"/>
</dbReference>
<proteinExistence type="predicted"/>
<dbReference type="EMBL" id="LLXL01000202">
    <property type="protein sequence ID" value="PKK76128.1"/>
    <property type="molecule type" value="Genomic_DNA"/>
</dbReference>
<reference evidence="1 2" key="1">
    <citation type="submission" date="2016-04" db="EMBL/GenBank/DDBJ databases">
        <title>Genome analyses suggest a sexual origin of heterokaryosis in a supposedly ancient asexual fungus.</title>
        <authorList>
            <person name="Ropars J."/>
            <person name="Sedzielewska K."/>
            <person name="Noel J."/>
            <person name="Charron P."/>
            <person name="Farinelli L."/>
            <person name="Marton T."/>
            <person name="Kruger M."/>
            <person name="Pelin A."/>
            <person name="Brachmann A."/>
            <person name="Corradi N."/>
        </authorList>
    </citation>
    <scope>NUCLEOTIDE SEQUENCE [LARGE SCALE GENOMIC DNA]</scope>
    <source>
        <strain evidence="1 2">C2</strain>
    </source>
</reference>
<protein>
    <submittedName>
        <fullName evidence="1">Uncharacterized protein</fullName>
    </submittedName>
</protein>
<organism evidence="1 2">
    <name type="scientific">Rhizophagus irregularis</name>
    <dbReference type="NCBI Taxonomy" id="588596"/>
    <lineage>
        <taxon>Eukaryota</taxon>
        <taxon>Fungi</taxon>
        <taxon>Fungi incertae sedis</taxon>
        <taxon>Mucoromycota</taxon>
        <taxon>Glomeromycotina</taxon>
        <taxon>Glomeromycetes</taxon>
        <taxon>Glomerales</taxon>
        <taxon>Glomeraceae</taxon>
        <taxon>Rhizophagus</taxon>
    </lineage>
</organism>
<accession>A0A2N1NQH7</accession>
<dbReference type="VEuPathDB" id="FungiDB:FUN_006897"/>
<name>A0A2N1NQH7_9GLOM</name>